<keyword evidence="2" id="KW-1185">Reference proteome</keyword>
<dbReference type="Proteomes" id="UP000001811">
    <property type="component" value="Unplaced"/>
</dbReference>
<dbReference type="InParanoid" id="A0A5F9C6Z5"/>
<proteinExistence type="predicted"/>
<dbReference type="Ensembl" id="ENSOCUT00000049471.1">
    <property type="protein sequence ID" value="ENSOCUP00000029313.1"/>
    <property type="gene ID" value="ENSOCUG00000033088.1"/>
</dbReference>
<evidence type="ECO:0000313" key="2">
    <source>
        <dbReference type="Proteomes" id="UP000001811"/>
    </source>
</evidence>
<reference evidence="1" key="3">
    <citation type="submission" date="2025-09" db="UniProtKB">
        <authorList>
            <consortium name="Ensembl"/>
        </authorList>
    </citation>
    <scope>IDENTIFICATION</scope>
    <source>
        <strain evidence="1">Thorbecke</strain>
    </source>
</reference>
<reference evidence="1" key="2">
    <citation type="submission" date="2025-08" db="UniProtKB">
        <authorList>
            <consortium name="Ensembl"/>
        </authorList>
    </citation>
    <scope>IDENTIFICATION</scope>
    <source>
        <strain evidence="1">Thorbecke</strain>
    </source>
</reference>
<dbReference type="Bgee" id="ENSOCUG00000033088">
    <property type="expression patterns" value="Expressed in aorta and 19 other cell types or tissues"/>
</dbReference>
<reference evidence="1 2" key="1">
    <citation type="journal article" date="2011" name="Nature">
        <title>A high-resolution map of human evolutionary constraint using 29 mammals.</title>
        <authorList>
            <person name="Lindblad-Toh K."/>
            <person name="Garber M."/>
            <person name="Zuk O."/>
            <person name="Lin M.F."/>
            <person name="Parker B.J."/>
            <person name="Washietl S."/>
            <person name="Kheradpour P."/>
            <person name="Ernst J."/>
            <person name="Jordan G."/>
            <person name="Mauceli E."/>
            <person name="Ward L.D."/>
            <person name="Lowe C.B."/>
            <person name="Holloway A.K."/>
            <person name="Clamp M."/>
            <person name="Gnerre S."/>
            <person name="Alfoldi J."/>
            <person name="Beal K."/>
            <person name="Chang J."/>
            <person name="Clawson H."/>
            <person name="Cuff J."/>
            <person name="Di Palma F."/>
            <person name="Fitzgerald S."/>
            <person name="Flicek P."/>
            <person name="Guttman M."/>
            <person name="Hubisz M.J."/>
            <person name="Jaffe D.B."/>
            <person name="Jungreis I."/>
            <person name="Kent W.J."/>
            <person name="Kostka D."/>
            <person name="Lara M."/>
            <person name="Martins A.L."/>
            <person name="Massingham T."/>
            <person name="Moltke I."/>
            <person name="Raney B.J."/>
            <person name="Rasmussen M.D."/>
            <person name="Robinson J."/>
            <person name="Stark A."/>
            <person name="Vilella A.J."/>
            <person name="Wen J."/>
            <person name="Xie X."/>
            <person name="Zody M.C."/>
            <person name="Baldwin J."/>
            <person name="Bloom T."/>
            <person name="Chin C.W."/>
            <person name="Heiman D."/>
            <person name="Nicol R."/>
            <person name="Nusbaum C."/>
            <person name="Young S."/>
            <person name="Wilkinson J."/>
            <person name="Worley K.C."/>
            <person name="Kovar C.L."/>
            <person name="Muzny D.M."/>
            <person name="Gibbs R.A."/>
            <person name="Cree A."/>
            <person name="Dihn H.H."/>
            <person name="Fowler G."/>
            <person name="Jhangiani S."/>
            <person name="Joshi V."/>
            <person name="Lee S."/>
            <person name="Lewis L.R."/>
            <person name="Nazareth L.V."/>
            <person name="Okwuonu G."/>
            <person name="Santibanez J."/>
            <person name="Warren W.C."/>
            <person name="Mardis E.R."/>
            <person name="Weinstock G.M."/>
            <person name="Wilson R.K."/>
            <person name="Delehaunty K."/>
            <person name="Dooling D."/>
            <person name="Fronik C."/>
            <person name="Fulton L."/>
            <person name="Fulton B."/>
            <person name="Graves T."/>
            <person name="Minx P."/>
            <person name="Sodergren E."/>
            <person name="Birney E."/>
            <person name="Margulies E.H."/>
            <person name="Herrero J."/>
            <person name="Green E.D."/>
            <person name="Haussler D."/>
            <person name="Siepel A."/>
            <person name="Goldman N."/>
            <person name="Pollard K.S."/>
            <person name="Pedersen J.S."/>
            <person name="Lander E.S."/>
            <person name="Kellis M."/>
        </authorList>
    </citation>
    <scope>NUCLEOTIDE SEQUENCE [LARGE SCALE GENOMIC DNA]</scope>
    <source>
        <strain evidence="2">Thorbecke</strain>
    </source>
</reference>
<organism evidence="1 2">
    <name type="scientific">Oryctolagus cuniculus</name>
    <name type="common">Rabbit</name>
    <dbReference type="NCBI Taxonomy" id="9986"/>
    <lineage>
        <taxon>Eukaryota</taxon>
        <taxon>Metazoa</taxon>
        <taxon>Chordata</taxon>
        <taxon>Craniata</taxon>
        <taxon>Vertebrata</taxon>
        <taxon>Euteleostomi</taxon>
        <taxon>Mammalia</taxon>
        <taxon>Eutheria</taxon>
        <taxon>Euarchontoglires</taxon>
        <taxon>Glires</taxon>
        <taxon>Lagomorpha</taxon>
        <taxon>Leporidae</taxon>
        <taxon>Oryctolagus</taxon>
    </lineage>
</organism>
<dbReference type="STRING" id="9986.ENSOCUP00000029313"/>
<dbReference type="AlphaFoldDB" id="A0A5F9C6Z5"/>
<dbReference type="GeneTree" id="ENSGT00960000192142"/>
<name>A0A5F9C6Z5_RABIT</name>
<protein>
    <submittedName>
        <fullName evidence="1">Uncharacterized protein</fullName>
    </submittedName>
</protein>
<accession>A0A5F9C6Z5</accession>
<sequence>MGLRCGRGRQAHTTCTRVRTASVWVPPLQEQGALCDRIRKLQGQECILGRGTSGRKPFPGVPRERQQSHTTEQVLEWLFVSQEQLKINKSWTKPGKLMNIWKIRTNEVWQKALNVLHLENYVLVQITFIQDKILTKVGLKV</sequence>
<evidence type="ECO:0000313" key="1">
    <source>
        <dbReference type="Ensembl" id="ENSOCUP00000029313.1"/>
    </source>
</evidence>